<gene>
    <name evidence="1" type="ORF">AFUS01_LOCUS26265</name>
</gene>
<name>A0A8J2L4U1_9HEXA</name>
<dbReference type="AlphaFoldDB" id="A0A8J2L4U1"/>
<keyword evidence="2" id="KW-1185">Reference proteome</keyword>
<organism evidence="1 2">
    <name type="scientific">Allacma fusca</name>
    <dbReference type="NCBI Taxonomy" id="39272"/>
    <lineage>
        <taxon>Eukaryota</taxon>
        <taxon>Metazoa</taxon>
        <taxon>Ecdysozoa</taxon>
        <taxon>Arthropoda</taxon>
        <taxon>Hexapoda</taxon>
        <taxon>Collembola</taxon>
        <taxon>Symphypleona</taxon>
        <taxon>Sminthuridae</taxon>
        <taxon>Allacma</taxon>
    </lineage>
</organism>
<dbReference type="EMBL" id="CAJVCH010347946">
    <property type="protein sequence ID" value="CAG7815598.1"/>
    <property type="molecule type" value="Genomic_DNA"/>
</dbReference>
<protein>
    <submittedName>
        <fullName evidence="1">Uncharacterized protein</fullName>
    </submittedName>
</protein>
<accession>A0A8J2L4U1</accession>
<evidence type="ECO:0000313" key="1">
    <source>
        <dbReference type="EMBL" id="CAG7815598.1"/>
    </source>
</evidence>
<evidence type="ECO:0000313" key="2">
    <source>
        <dbReference type="Proteomes" id="UP000708208"/>
    </source>
</evidence>
<sequence length="124" mass="14376">MSLILSKLKLMKREECWCLDILSGQTKSSVKTKIIESLHMKPAGNKRRGEVHAQESLKVEGYFYGSLIIGSRENEHNERIGSLRKHFKEIEVNKVFEEHITNALIFRLTLKNLSNVANLKIRRQ</sequence>
<reference evidence="1" key="1">
    <citation type="submission" date="2021-06" db="EMBL/GenBank/DDBJ databases">
        <authorList>
            <person name="Hodson N. C."/>
            <person name="Mongue J. A."/>
            <person name="Jaron S. K."/>
        </authorList>
    </citation>
    <scope>NUCLEOTIDE SEQUENCE</scope>
</reference>
<dbReference type="Proteomes" id="UP000708208">
    <property type="component" value="Unassembled WGS sequence"/>
</dbReference>
<comment type="caution">
    <text evidence="1">The sequence shown here is derived from an EMBL/GenBank/DDBJ whole genome shotgun (WGS) entry which is preliminary data.</text>
</comment>
<proteinExistence type="predicted"/>